<dbReference type="EMBL" id="JABWAD010000049">
    <property type="protein sequence ID" value="KAF6068929.1"/>
    <property type="molecule type" value="Genomic_DNA"/>
</dbReference>
<comment type="function">
    <text evidence="5">G1/S-specific cyclin essential for the control of the cell cycle at the G1/S (start) transition.</text>
</comment>
<protein>
    <recommendedName>
        <fullName evidence="5">G1/S-specific cyclin</fullName>
    </recommendedName>
</protein>
<dbReference type="GO" id="GO:0016538">
    <property type="term" value="F:cyclin-dependent protein serine/threonine kinase regulator activity"/>
    <property type="evidence" value="ECO:0007669"/>
    <property type="project" value="UniProtKB-ARBA"/>
</dbReference>
<keyword evidence="2 5" id="KW-0132">Cell division</keyword>
<evidence type="ECO:0000256" key="3">
    <source>
        <dbReference type="ARBA" id="ARBA00023127"/>
    </source>
</evidence>
<dbReference type="CDD" id="cd20559">
    <property type="entry name" value="CYCLIN_ScCLN_like"/>
    <property type="match status" value="1"/>
</dbReference>
<dbReference type="GO" id="GO:0030447">
    <property type="term" value="P:filamentous growth"/>
    <property type="evidence" value="ECO:0007669"/>
    <property type="project" value="UniProtKB-ARBA"/>
</dbReference>
<reference evidence="8 9" key="1">
    <citation type="submission" date="2020-03" db="EMBL/GenBank/DDBJ databases">
        <title>FDA dAtabase for Regulatory Grade micrObial Sequences (FDA-ARGOS): Supporting development and validation of Infectious Disease Dx tests.</title>
        <authorList>
            <person name="Campos J."/>
            <person name="Goldberg B."/>
            <person name="Tallon L."/>
            <person name="Sadzewicz L."/>
            <person name="Vavikolanu K."/>
            <person name="Mehta A."/>
            <person name="Aluvathingal J."/>
            <person name="Nadendla S."/>
            <person name="Nandy P."/>
            <person name="Geyer C."/>
            <person name="Yan Y."/>
            <person name="Sichtig H."/>
        </authorList>
    </citation>
    <scope>NUCLEOTIDE SEQUENCE [LARGE SCALE GENOMIC DNA]</scope>
    <source>
        <strain evidence="8 9">FDAARGOS_656</strain>
    </source>
</reference>
<keyword evidence="3 5" id="KW-0195">Cyclin</keyword>
<accession>A0A8H6C0D4</accession>
<evidence type="ECO:0000313" key="8">
    <source>
        <dbReference type="EMBL" id="KAF6068929.1"/>
    </source>
</evidence>
<evidence type="ECO:0000256" key="6">
    <source>
        <dbReference type="RuleBase" id="RU000383"/>
    </source>
</evidence>
<dbReference type="GO" id="GO:0051301">
    <property type="term" value="P:cell division"/>
    <property type="evidence" value="ECO:0007669"/>
    <property type="project" value="UniProtKB-KW"/>
</dbReference>
<dbReference type="FunFam" id="1.10.472.10:FF:000080">
    <property type="entry name" value="G1/S-specific cyclin"/>
    <property type="match status" value="1"/>
</dbReference>
<dbReference type="PIRSF" id="PIRSF001770">
    <property type="entry name" value="Cyclin_CLN"/>
    <property type="match status" value="1"/>
</dbReference>
<dbReference type="SMR" id="A0A8H6C0D4"/>
<dbReference type="PANTHER" id="PTHR10177">
    <property type="entry name" value="CYCLINS"/>
    <property type="match status" value="1"/>
</dbReference>
<dbReference type="Pfam" id="PF00134">
    <property type="entry name" value="Cyclin_N"/>
    <property type="match status" value="1"/>
</dbReference>
<dbReference type="Proteomes" id="UP000536275">
    <property type="component" value="Unassembled WGS sequence"/>
</dbReference>
<evidence type="ECO:0000256" key="4">
    <source>
        <dbReference type="ARBA" id="ARBA00023306"/>
    </source>
</evidence>
<evidence type="ECO:0000256" key="1">
    <source>
        <dbReference type="ARBA" id="ARBA00008742"/>
    </source>
</evidence>
<feature type="domain" description="Cyclin-like" evidence="7">
    <location>
        <begin position="79"/>
        <end position="165"/>
    </location>
</feature>
<dbReference type="InterPro" id="IPR039361">
    <property type="entry name" value="Cyclin"/>
</dbReference>
<organism evidence="8 9">
    <name type="scientific">Candida albicans</name>
    <name type="common">Yeast</name>
    <dbReference type="NCBI Taxonomy" id="5476"/>
    <lineage>
        <taxon>Eukaryota</taxon>
        <taxon>Fungi</taxon>
        <taxon>Dikarya</taxon>
        <taxon>Ascomycota</taxon>
        <taxon>Saccharomycotina</taxon>
        <taxon>Pichiomycetes</taxon>
        <taxon>Debaryomycetaceae</taxon>
        <taxon>Candida/Lodderomyces clade</taxon>
        <taxon>Candida</taxon>
    </lineage>
</organism>
<name>A0A8H6C0D4_CANAX</name>
<dbReference type="InterPro" id="IPR036915">
    <property type="entry name" value="Cyclin-like_sf"/>
</dbReference>
<dbReference type="InterPro" id="IPR006671">
    <property type="entry name" value="Cyclin_N"/>
</dbReference>
<gene>
    <name evidence="8" type="primary">CLN3</name>
    <name evidence="8" type="ORF">FOB64_003566</name>
</gene>
<dbReference type="Gene3D" id="1.10.472.10">
    <property type="entry name" value="Cyclin-like"/>
    <property type="match status" value="2"/>
</dbReference>
<evidence type="ECO:0000256" key="5">
    <source>
        <dbReference type="PIRNR" id="PIRNR001770"/>
    </source>
</evidence>
<comment type="caution">
    <text evidence="8">The sequence shown here is derived from an EMBL/GenBank/DDBJ whole genome shotgun (WGS) entry which is preliminary data.</text>
</comment>
<comment type="similarity">
    <text evidence="1 5 6">Belongs to the cyclin family.</text>
</comment>
<evidence type="ECO:0000313" key="9">
    <source>
        <dbReference type="Proteomes" id="UP000536275"/>
    </source>
</evidence>
<dbReference type="GO" id="GO:2000045">
    <property type="term" value="P:regulation of G1/S transition of mitotic cell cycle"/>
    <property type="evidence" value="ECO:0007669"/>
    <property type="project" value="InterPro"/>
</dbReference>
<proteinExistence type="inferred from homology"/>
<dbReference type="InterPro" id="IPR014399">
    <property type="entry name" value="Cyclin_CLN"/>
</dbReference>
<dbReference type="PROSITE" id="PS00292">
    <property type="entry name" value="CYCLINS"/>
    <property type="match status" value="1"/>
</dbReference>
<dbReference type="SUPFAM" id="SSF47954">
    <property type="entry name" value="Cyclin-like"/>
    <property type="match status" value="1"/>
</dbReference>
<dbReference type="AlphaFoldDB" id="A0A8H6C0D4"/>
<sequence>MFPNSPDAFHQVRMMQSSIKASNFKLQSMEFRCHSNNVCEYQMEMLHHLLSVEAKTLPNLSLIEQQPEIKLGMRPLLLDFLMEVITILSLSRSTFPLTVNLIDRYCSTRIVKKQHYQLLGLTSLWISCKNLDSKFKVPTLNDLRKICVDSYYKELFVEMEKHILKSLEWVVNAPTFDAFIDLYSNLLISNSSNFEVANIIKKSSHKIKLFSNYIGELFQFYPNIYYDYTSSQIALIAILITVLTLKIPVDLISLLNFYNGLVKTEMFKSNVEQGAEDQFEEILSVDSFKSLFNKSFFKNLIKIIDNPPSSLKIKYFAENGKYSVLMKQLVTTASNTLKCILDPVPTTPKANSFVKHQQQQHHYHPRPPMSINTSMIPLTPVSNSTSPNRFSPDQIFSENESTPGIAFGTMTPDSQSTSPGEKRSYECIDELEIGTSTIAGYTLKNHDTLKRSKSANYGTLFYLQQ</sequence>
<keyword evidence="4 5" id="KW-0131">Cell cycle</keyword>
<dbReference type="InterPro" id="IPR013763">
    <property type="entry name" value="Cyclin-like_dom"/>
</dbReference>
<dbReference type="InterPro" id="IPR048258">
    <property type="entry name" value="Cyclins_cyclin-box"/>
</dbReference>
<dbReference type="SMART" id="SM00385">
    <property type="entry name" value="CYCLIN"/>
    <property type="match status" value="1"/>
</dbReference>
<evidence type="ECO:0000259" key="7">
    <source>
        <dbReference type="SMART" id="SM00385"/>
    </source>
</evidence>
<evidence type="ECO:0000256" key="2">
    <source>
        <dbReference type="ARBA" id="ARBA00022618"/>
    </source>
</evidence>